<evidence type="ECO:0000256" key="1">
    <source>
        <dbReference type="SAM" id="MobiDB-lite"/>
    </source>
</evidence>
<dbReference type="Gramene" id="TraesCS3B02G461000.1">
    <property type="protein sequence ID" value="TraesCS3B02G461000.1.cds1"/>
    <property type="gene ID" value="TraesCS3B02G461000"/>
</dbReference>
<dbReference type="Gramene" id="TraesWEE_scaffold_006355_01G000200.1">
    <property type="protein sequence ID" value="TraesWEE_scaffold_006355_01G000200.1"/>
    <property type="gene ID" value="TraesWEE_scaffold_006355_01G000200"/>
</dbReference>
<dbReference type="Gramene" id="TraesSYM3B03G01757970.1">
    <property type="protein sequence ID" value="TraesSYM3B03G01757970.1.CDS1"/>
    <property type="gene ID" value="TraesSYM3B03G01757970"/>
</dbReference>
<dbReference type="Gramene" id="TraesJAG3B03G01743530.1">
    <property type="protein sequence ID" value="TraesJAG3B03G01743530.1.CDS1"/>
    <property type="gene ID" value="TraesJAG3B03G01743530"/>
</dbReference>
<dbReference type="Gramene" id="TraesMAC3B03G01736320.1">
    <property type="protein sequence ID" value="TraesMAC3B03G01736320.1.CDS1"/>
    <property type="gene ID" value="TraesMAC3B03G01736320"/>
</dbReference>
<sequence length="136" mass="15517">MGKGARSNAAKRTAVACAGDGKEQQRKAMPPETNAQKLARLRALVAFGKAANAEATRYIDMEEEEVVEEYRRAGRLHCYDPDNEWKKRFARVYKLHPCPCSKQMAAEIEEFTFYLEENEDDFRMGLYSLIGPGDQY</sequence>
<reference evidence="2" key="2">
    <citation type="submission" date="2018-10" db="UniProtKB">
        <authorList>
            <consortium name="EnsemblPlants"/>
        </authorList>
    </citation>
    <scope>IDENTIFICATION</scope>
</reference>
<evidence type="ECO:0000313" key="2">
    <source>
        <dbReference type="EnsemblPlants" id="TraesCS3B02G461000.1.cds1"/>
    </source>
</evidence>
<evidence type="ECO:0000313" key="3">
    <source>
        <dbReference type="Proteomes" id="UP000019116"/>
    </source>
</evidence>
<dbReference type="Gramene" id="TraesCLE_scaffold_028256_01G000300.1">
    <property type="protein sequence ID" value="TraesCLE_scaffold_028256_01G000300.1"/>
    <property type="gene ID" value="TraesCLE_scaffold_028256_01G000300"/>
</dbReference>
<dbReference type="Gramene" id="TraesLAC3B03G01677190.1">
    <property type="protein sequence ID" value="TraesLAC3B03G01677190.1.CDS1"/>
    <property type="gene ID" value="TraesLAC3B03G01677190"/>
</dbReference>
<dbReference type="Gramene" id="TraesARI3B03G01764470.1">
    <property type="protein sequence ID" value="TraesARI3B03G01764470.1.CDS1"/>
    <property type="gene ID" value="TraesARI3B03G01764470"/>
</dbReference>
<reference evidence="2" key="1">
    <citation type="submission" date="2018-08" db="EMBL/GenBank/DDBJ databases">
        <authorList>
            <person name="Rossello M."/>
        </authorList>
    </citation>
    <scope>NUCLEOTIDE SEQUENCE [LARGE SCALE GENOMIC DNA]</scope>
    <source>
        <strain evidence="2">cv. Chinese Spring</strain>
    </source>
</reference>
<dbReference type="AlphaFoldDB" id="A0A3B6FYY8"/>
<keyword evidence="3" id="KW-1185">Reference proteome</keyword>
<dbReference type="Gramene" id="TraesROB_scaffold_069141_01G000300.1">
    <property type="protein sequence ID" value="TraesROB_scaffold_069141_01G000300.1"/>
    <property type="gene ID" value="TraesROB_scaffold_069141_01G000300"/>
</dbReference>
<dbReference type="Gramene" id="TraesSTA3B03G01725120.1">
    <property type="protein sequence ID" value="TraesSTA3B03G01725120.1.CDS1"/>
    <property type="gene ID" value="TraesSTA3B03G01725120"/>
</dbReference>
<proteinExistence type="predicted"/>
<dbReference type="EnsemblPlants" id="TraesCS3B02G461000.1">
    <property type="protein sequence ID" value="TraesCS3B02G461000.1.cds1"/>
    <property type="gene ID" value="TraesCS3B02G461000"/>
</dbReference>
<name>A0A3B6FYY8_WHEAT</name>
<feature type="region of interest" description="Disordered" evidence="1">
    <location>
        <begin position="1"/>
        <end position="32"/>
    </location>
</feature>
<accession>A0A3B6FYY8</accession>
<dbReference type="Gramene" id="TraesLDM3B03G01735160.1">
    <property type="protein sequence ID" value="TraesLDM3B03G01735160.1.CDS1"/>
    <property type="gene ID" value="TraesLDM3B03G01735160"/>
</dbReference>
<dbReference type="OrthoDB" id="690137at2759"/>
<dbReference type="OMA" id="VVEEYWR"/>
<dbReference type="Gramene" id="TraesJUL3B03G01749160.1">
    <property type="protein sequence ID" value="TraesJUL3B03G01749160.1.CDS1"/>
    <property type="gene ID" value="TraesJUL3B03G01749160"/>
</dbReference>
<organism evidence="2">
    <name type="scientific">Triticum aestivum</name>
    <name type="common">Wheat</name>
    <dbReference type="NCBI Taxonomy" id="4565"/>
    <lineage>
        <taxon>Eukaryota</taxon>
        <taxon>Viridiplantae</taxon>
        <taxon>Streptophyta</taxon>
        <taxon>Embryophyta</taxon>
        <taxon>Tracheophyta</taxon>
        <taxon>Spermatophyta</taxon>
        <taxon>Magnoliopsida</taxon>
        <taxon>Liliopsida</taxon>
        <taxon>Poales</taxon>
        <taxon>Poaceae</taxon>
        <taxon>BOP clade</taxon>
        <taxon>Pooideae</taxon>
        <taxon>Triticodae</taxon>
        <taxon>Triticeae</taxon>
        <taxon>Triticinae</taxon>
        <taxon>Triticum</taxon>
    </lineage>
</organism>
<dbReference type="Proteomes" id="UP000019116">
    <property type="component" value="Chromosome 3B"/>
</dbReference>
<protein>
    <submittedName>
        <fullName evidence="2">Uncharacterized protein</fullName>
    </submittedName>
</protein>
<dbReference type="Gramene" id="TraesCAD_scaffold_014935_01G000300.1">
    <property type="protein sequence ID" value="TraesCAD_scaffold_014935_01G000300.1"/>
    <property type="gene ID" value="TraesCAD_scaffold_014935_01G000300"/>
</dbReference>
<dbReference type="Gramene" id="TraesCS3B03G1136100.1">
    <property type="protein sequence ID" value="TraesCS3B03G1136100.1.CDS1"/>
    <property type="gene ID" value="TraesCS3B03G1136100"/>
</dbReference>
<dbReference type="Gramene" id="TraesPARA_EIv1.0_0936400.1">
    <property type="protein sequence ID" value="TraesPARA_EIv1.0_0936400.1.CDS1"/>
    <property type="gene ID" value="TraesPARA_EIv1.0_0936400"/>
</dbReference>